<evidence type="ECO:0000256" key="7">
    <source>
        <dbReference type="ARBA" id="ARBA00023033"/>
    </source>
</evidence>
<keyword evidence="3" id="KW-0349">Heme</keyword>
<dbReference type="PANTHER" id="PTHR24305">
    <property type="entry name" value="CYTOCHROME P450"/>
    <property type="match status" value="1"/>
</dbReference>
<dbReference type="InterPro" id="IPR001128">
    <property type="entry name" value="Cyt_P450"/>
</dbReference>
<evidence type="ECO:0000313" key="9">
    <source>
        <dbReference type="Proteomes" id="UP000002499"/>
    </source>
</evidence>
<dbReference type="PRINTS" id="PR00385">
    <property type="entry name" value="P450"/>
</dbReference>
<keyword evidence="4" id="KW-0479">Metal-binding</keyword>
<accession>E9DU02</accession>
<proteinExistence type="inferred from homology"/>
<keyword evidence="6" id="KW-0408">Iron</keyword>
<dbReference type="GO" id="GO:0016705">
    <property type="term" value="F:oxidoreductase activity, acting on paired donors, with incorporation or reduction of molecular oxygen"/>
    <property type="evidence" value="ECO:0007669"/>
    <property type="project" value="InterPro"/>
</dbReference>
<dbReference type="Pfam" id="PF00067">
    <property type="entry name" value="p450"/>
    <property type="match status" value="1"/>
</dbReference>
<keyword evidence="5" id="KW-0560">Oxidoreductase</keyword>
<dbReference type="HOGENOM" id="CLU_1678313_0_0_1"/>
<protein>
    <submittedName>
        <fullName evidence="8">Cytochrome P450 oxidoreductase, putative</fullName>
    </submittedName>
</protein>
<dbReference type="GO" id="GO:0020037">
    <property type="term" value="F:heme binding"/>
    <property type="evidence" value="ECO:0007669"/>
    <property type="project" value="InterPro"/>
</dbReference>
<dbReference type="InterPro" id="IPR036396">
    <property type="entry name" value="Cyt_P450_sf"/>
</dbReference>
<dbReference type="PANTHER" id="PTHR24305:SF187">
    <property type="entry name" value="P450, PUTATIVE (EUROFUNG)-RELATED"/>
    <property type="match status" value="1"/>
</dbReference>
<dbReference type="AlphaFoldDB" id="E9DU02"/>
<gene>
    <name evidence="8" type="ORF">MAC_01100</name>
</gene>
<keyword evidence="9" id="KW-1185">Reference proteome</keyword>
<evidence type="ECO:0000256" key="4">
    <source>
        <dbReference type="ARBA" id="ARBA00022723"/>
    </source>
</evidence>
<dbReference type="eggNOG" id="KOG0158">
    <property type="taxonomic scope" value="Eukaryota"/>
</dbReference>
<evidence type="ECO:0000256" key="1">
    <source>
        <dbReference type="ARBA" id="ARBA00001971"/>
    </source>
</evidence>
<evidence type="ECO:0000256" key="5">
    <source>
        <dbReference type="ARBA" id="ARBA00023002"/>
    </source>
</evidence>
<comment type="cofactor">
    <cofactor evidence="1">
        <name>heme</name>
        <dbReference type="ChEBI" id="CHEBI:30413"/>
    </cofactor>
</comment>
<dbReference type="Gene3D" id="1.10.630.10">
    <property type="entry name" value="Cytochrome P450"/>
    <property type="match status" value="1"/>
</dbReference>
<evidence type="ECO:0000256" key="3">
    <source>
        <dbReference type="ARBA" id="ARBA00022617"/>
    </source>
</evidence>
<evidence type="ECO:0000256" key="2">
    <source>
        <dbReference type="ARBA" id="ARBA00010617"/>
    </source>
</evidence>
<dbReference type="EMBL" id="GL698473">
    <property type="protein sequence ID" value="EFY92862.1"/>
    <property type="molecule type" value="Genomic_DNA"/>
</dbReference>
<comment type="similarity">
    <text evidence="2">Belongs to the cytochrome P450 family.</text>
</comment>
<organism evidence="9">
    <name type="scientific">Metarhizium acridum (strain CQMa 102)</name>
    <dbReference type="NCBI Taxonomy" id="655827"/>
    <lineage>
        <taxon>Eukaryota</taxon>
        <taxon>Fungi</taxon>
        <taxon>Dikarya</taxon>
        <taxon>Ascomycota</taxon>
        <taxon>Pezizomycotina</taxon>
        <taxon>Sordariomycetes</taxon>
        <taxon>Hypocreomycetidae</taxon>
        <taxon>Hypocreales</taxon>
        <taxon>Clavicipitaceae</taxon>
        <taxon>Metarhizium</taxon>
    </lineage>
</organism>
<dbReference type="SUPFAM" id="SSF48264">
    <property type="entry name" value="Cytochrome P450"/>
    <property type="match status" value="1"/>
</dbReference>
<dbReference type="OMA" id="WISNTFI"/>
<dbReference type="GO" id="GO:0005506">
    <property type="term" value="F:iron ion binding"/>
    <property type="evidence" value="ECO:0007669"/>
    <property type="project" value="InterPro"/>
</dbReference>
<dbReference type="InParanoid" id="E9DU02"/>
<evidence type="ECO:0000256" key="6">
    <source>
        <dbReference type="ARBA" id="ARBA00023004"/>
    </source>
</evidence>
<sequence length="157" mass="17670">MVRDRREHARRRKTWELALTTKVLFLTDIFSFLLADFNRGSKTQQDRRDLHGDAQLIVIAGSESVSTTMTHVFFQLAHALHRELDVLPSLAHDNLLKVPLLDAVISETMRLHPAVPSGTQRMTPPEGLPIGERHIPGNTIVQVPSYTVFRGTTRSPS</sequence>
<keyword evidence="7" id="KW-0503">Monooxygenase</keyword>
<dbReference type="GO" id="GO:0004497">
    <property type="term" value="F:monooxygenase activity"/>
    <property type="evidence" value="ECO:0007669"/>
    <property type="project" value="UniProtKB-KW"/>
</dbReference>
<dbReference type="InterPro" id="IPR050121">
    <property type="entry name" value="Cytochrome_P450_monoxygenase"/>
</dbReference>
<dbReference type="Proteomes" id="UP000002499">
    <property type="component" value="Unassembled WGS sequence"/>
</dbReference>
<name>E9DU02_METAQ</name>
<reference evidence="8 9" key="1">
    <citation type="journal article" date="2011" name="PLoS Genet.">
        <title>Genome sequencing and comparative transcriptomics of the model entomopathogenic fungi Metarhizium anisopliae and M. acridum.</title>
        <authorList>
            <person name="Gao Q."/>
            <person name="Jin K."/>
            <person name="Ying S.H."/>
            <person name="Zhang Y."/>
            <person name="Xiao G."/>
            <person name="Shang Y."/>
            <person name="Duan Z."/>
            <person name="Hu X."/>
            <person name="Xie X.Q."/>
            <person name="Zhou G."/>
            <person name="Peng G."/>
            <person name="Luo Z."/>
            <person name="Huang W."/>
            <person name="Wang B."/>
            <person name="Fang W."/>
            <person name="Wang S."/>
            <person name="Zhong Y."/>
            <person name="Ma L.J."/>
            <person name="St Leger R.J."/>
            <person name="Zhao G.P."/>
            <person name="Pei Y."/>
            <person name="Feng M.G."/>
            <person name="Xia Y."/>
            <person name="Wang C."/>
        </authorList>
    </citation>
    <scope>NUCLEOTIDE SEQUENCE [LARGE SCALE GENOMIC DNA]</scope>
    <source>
        <strain evidence="8 9">CQMa 102</strain>
    </source>
</reference>
<dbReference type="OrthoDB" id="6692864at2759"/>
<evidence type="ECO:0000313" key="8">
    <source>
        <dbReference type="EMBL" id="EFY92862.1"/>
    </source>
</evidence>